<feature type="region of interest" description="Disordered" evidence="1">
    <location>
        <begin position="122"/>
        <end position="177"/>
    </location>
</feature>
<evidence type="ECO:0000313" key="2">
    <source>
        <dbReference type="EMBL" id="GAA2193240.1"/>
    </source>
</evidence>
<dbReference type="EMBL" id="BAAAOQ010000004">
    <property type="protein sequence ID" value="GAA2193240.1"/>
    <property type="molecule type" value="Genomic_DNA"/>
</dbReference>
<sequence length="177" mass="17649">MRQVVRSRTDAGALTTNRAVTAPHNVTAKQPQRGLARAPCRYPPARHPKGIPMADTAQVTAATAAPALRAAGTVRAVAVAHGESPGPVEHRLLAVPGTATGLRNTVARCLGGPDPATAVLPPAAAPTGPGTEAAPVGAAAAGPGRRIRSVPAAAPLTAPAATARRHRAAADGTRPRS</sequence>
<keyword evidence="3" id="KW-1185">Reference proteome</keyword>
<evidence type="ECO:0000256" key="1">
    <source>
        <dbReference type="SAM" id="MobiDB-lite"/>
    </source>
</evidence>
<organism evidence="2 3">
    <name type="scientific">Streptomyces bangladeshensis</name>
    <dbReference type="NCBI Taxonomy" id="295352"/>
    <lineage>
        <taxon>Bacteria</taxon>
        <taxon>Bacillati</taxon>
        <taxon>Actinomycetota</taxon>
        <taxon>Actinomycetes</taxon>
        <taxon>Kitasatosporales</taxon>
        <taxon>Streptomycetaceae</taxon>
        <taxon>Streptomyces</taxon>
    </lineage>
</organism>
<gene>
    <name evidence="2" type="ORF">GCM10009787_14190</name>
</gene>
<evidence type="ECO:0000313" key="3">
    <source>
        <dbReference type="Proteomes" id="UP001501391"/>
    </source>
</evidence>
<proteinExistence type="predicted"/>
<feature type="region of interest" description="Disordered" evidence="1">
    <location>
        <begin position="1"/>
        <end position="37"/>
    </location>
</feature>
<comment type="caution">
    <text evidence="2">The sequence shown here is derived from an EMBL/GenBank/DDBJ whole genome shotgun (WGS) entry which is preliminary data.</text>
</comment>
<accession>A0ABP5N4M7</accession>
<name>A0ABP5N4M7_9ACTN</name>
<dbReference type="Proteomes" id="UP001501391">
    <property type="component" value="Unassembled WGS sequence"/>
</dbReference>
<protein>
    <submittedName>
        <fullName evidence="2">Uncharacterized protein</fullName>
    </submittedName>
</protein>
<feature type="compositionally biased region" description="Low complexity" evidence="1">
    <location>
        <begin position="122"/>
        <end position="144"/>
    </location>
</feature>
<feature type="compositionally biased region" description="Low complexity" evidence="1">
    <location>
        <begin position="151"/>
        <end position="162"/>
    </location>
</feature>
<reference evidence="3" key="1">
    <citation type="journal article" date="2019" name="Int. J. Syst. Evol. Microbiol.">
        <title>The Global Catalogue of Microorganisms (GCM) 10K type strain sequencing project: providing services to taxonomists for standard genome sequencing and annotation.</title>
        <authorList>
            <consortium name="The Broad Institute Genomics Platform"/>
            <consortium name="The Broad Institute Genome Sequencing Center for Infectious Disease"/>
            <person name="Wu L."/>
            <person name="Ma J."/>
        </authorList>
    </citation>
    <scope>NUCLEOTIDE SEQUENCE [LARGE SCALE GENOMIC DNA]</scope>
    <source>
        <strain evidence="3">JCM 14924</strain>
    </source>
</reference>